<evidence type="ECO:0000313" key="2">
    <source>
        <dbReference type="Proteomes" id="UP001595645"/>
    </source>
</evidence>
<evidence type="ECO:0000313" key="1">
    <source>
        <dbReference type="EMBL" id="MFC3453836.1"/>
    </source>
</evidence>
<reference evidence="2" key="1">
    <citation type="journal article" date="2019" name="Int. J. Syst. Evol. Microbiol.">
        <title>The Global Catalogue of Microorganisms (GCM) 10K type strain sequencing project: providing services to taxonomists for standard genome sequencing and annotation.</title>
        <authorList>
            <consortium name="The Broad Institute Genomics Platform"/>
            <consortium name="The Broad Institute Genome Sequencing Center for Infectious Disease"/>
            <person name="Wu L."/>
            <person name="Ma J."/>
        </authorList>
    </citation>
    <scope>NUCLEOTIDE SEQUENCE [LARGE SCALE GENOMIC DNA]</scope>
    <source>
        <strain evidence="2">CGMCC 4.7676</strain>
    </source>
</reference>
<accession>A0ABV7P416</accession>
<organism evidence="1 2">
    <name type="scientific">Amycolatopsis speibonae</name>
    <dbReference type="NCBI Taxonomy" id="1450224"/>
    <lineage>
        <taxon>Bacteria</taxon>
        <taxon>Bacillati</taxon>
        <taxon>Actinomycetota</taxon>
        <taxon>Actinomycetes</taxon>
        <taxon>Pseudonocardiales</taxon>
        <taxon>Pseudonocardiaceae</taxon>
        <taxon>Amycolatopsis</taxon>
    </lineage>
</organism>
<proteinExistence type="predicted"/>
<dbReference type="Proteomes" id="UP001595645">
    <property type="component" value="Unassembled WGS sequence"/>
</dbReference>
<name>A0ABV7P416_9PSEU</name>
<comment type="caution">
    <text evidence="1">The sequence shown here is derived from an EMBL/GenBank/DDBJ whole genome shotgun (WGS) entry which is preliminary data.</text>
</comment>
<evidence type="ECO:0008006" key="3">
    <source>
        <dbReference type="Google" id="ProtNLM"/>
    </source>
</evidence>
<dbReference type="EMBL" id="JBHRWK010000057">
    <property type="protein sequence ID" value="MFC3453836.1"/>
    <property type="molecule type" value="Genomic_DNA"/>
</dbReference>
<dbReference type="RefSeq" id="WP_378242812.1">
    <property type="nucleotide sequence ID" value="NZ_JBHRWK010000057.1"/>
</dbReference>
<protein>
    <recommendedName>
        <fullName evidence="3">XRE family transcriptional regulator</fullName>
    </recommendedName>
</protein>
<keyword evidence="2" id="KW-1185">Reference proteome</keyword>
<sequence length="327" mass="36627">MSAVDLAGELKVLRRGRGLAAPQLAERAGPALRAVCGTTEDDENAEIRRRLTDCLSEWTRSLPDDLQTAVLAAFGLHPEAGNPFYQDRVRWLAKYLQRDDRTARRRIDEGMDRLAEVAVASTNESDEAEKSRPSRRWHTEELRVALALDQPIPEAFEFRRIVADADDISELDLALTLTDSVYRGEAIGTDDLRVDVFHGGRLAGRAMESTDRVGLALRLPQPLRRHGKHEIALRFRAEIRHPHFVCVPRHPVDLFDLHVRFASPIPAEVVQLERVFQDDASDEAARGFVLTPDATGEVHVQFRNLAPGFAYGVRWRVPDLGSHGSAN</sequence>
<gene>
    <name evidence="1" type="ORF">ACFOSH_30745</name>
</gene>